<name>A0A0F0GBA8_PAEPO</name>
<dbReference type="Pfam" id="PF00881">
    <property type="entry name" value="Nitroreductase"/>
    <property type="match status" value="1"/>
</dbReference>
<feature type="domain" description="Nitroreductase" evidence="3">
    <location>
        <begin position="21"/>
        <end position="197"/>
    </location>
</feature>
<dbReference type="EMBL" id="UGSC01000001">
    <property type="protein sequence ID" value="SUA71199.1"/>
    <property type="molecule type" value="Genomic_DNA"/>
</dbReference>
<evidence type="ECO:0000256" key="2">
    <source>
        <dbReference type="ARBA" id="ARBA00023002"/>
    </source>
</evidence>
<dbReference type="PANTHER" id="PTHR43673:SF10">
    <property type="entry name" value="NADH DEHYDROGENASE_NAD(P)H NITROREDUCTASE XCC3605-RELATED"/>
    <property type="match status" value="1"/>
</dbReference>
<organism evidence="4 5">
    <name type="scientific">Paenibacillus polymyxa</name>
    <name type="common">Bacillus polymyxa</name>
    <dbReference type="NCBI Taxonomy" id="1406"/>
    <lineage>
        <taxon>Bacteria</taxon>
        <taxon>Bacillati</taxon>
        <taxon>Bacillota</taxon>
        <taxon>Bacilli</taxon>
        <taxon>Bacillales</taxon>
        <taxon>Paenibacillaceae</taxon>
        <taxon>Paenibacillus</taxon>
    </lineage>
</organism>
<dbReference type="InterPro" id="IPR029479">
    <property type="entry name" value="Nitroreductase"/>
</dbReference>
<dbReference type="SUPFAM" id="SSF55469">
    <property type="entry name" value="FMN-dependent nitroreductase-like"/>
    <property type="match status" value="1"/>
</dbReference>
<comment type="similarity">
    <text evidence="1">Belongs to the nitroreductase family.</text>
</comment>
<dbReference type="Proteomes" id="UP000254400">
    <property type="component" value="Unassembled WGS sequence"/>
</dbReference>
<reference evidence="4 5" key="1">
    <citation type="submission" date="2018-06" db="EMBL/GenBank/DDBJ databases">
        <authorList>
            <consortium name="Pathogen Informatics"/>
            <person name="Doyle S."/>
        </authorList>
    </citation>
    <scope>NUCLEOTIDE SEQUENCE [LARGE SCALE GENOMIC DNA]</scope>
    <source>
        <strain evidence="4 5">NCTC10343</strain>
    </source>
</reference>
<evidence type="ECO:0000313" key="4">
    <source>
        <dbReference type="EMBL" id="SUA71199.1"/>
    </source>
</evidence>
<proteinExistence type="inferred from homology"/>
<evidence type="ECO:0000256" key="1">
    <source>
        <dbReference type="ARBA" id="ARBA00007118"/>
    </source>
</evidence>
<protein>
    <submittedName>
        <fullName evidence="4">NAD(P)H nitroreductase ydgI</fullName>
        <ecNumber evidence="4">1.-.-.-</ecNumber>
    </submittedName>
</protein>
<dbReference type="GeneID" id="93347411"/>
<dbReference type="Gene3D" id="3.40.109.10">
    <property type="entry name" value="NADH Oxidase"/>
    <property type="match status" value="1"/>
</dbReference>
<dbReference type="InterPro" id="IPR000415">
    <property type="entry name" value="Nitroreductase-like"/>
</dbReference>
<dbReference type="AlphaFoldDB" id="A0A0F0GBA8"/>
<sequence>MSNTNTSNIVKTNDFKEIALGRRSVKVYDPSVKISREEMTEILTEATRAPSSINLQPWRFLVIDSPEGKATLAPLARFNQRQVETSSAVIAVFGDLNNFDNFEQIFGEAVELGYMPQDIKEMQQEKVTAHFAALDPVVNRETVLIDGGLVSMQLMLVARAHGYDTNAIGGYEKDQIAEAFGMDKDRYVPVMLISMGKGINEGHPSTRLPIDQIAQWK</sequence>
<evidence type="ECO:0000259" key="3">
    <source>
        <dbReference type="Pfam" id="PF00881"/>
    </source>
</evidence>
<dbReference type="EC" id="1.-.-.-" evidence="4"/>
<dbReference type="CDD" id="cd02137">
    <property type="entry name" value="MhqN-like"/>
    <property type="match status" value="1"/>
</dbReference>
<dbReference type="PANTHER" id="PTHR43673">
    <property type="entry name" value="NAD(P)H NITROREDUCTASE YDGI-RELATED"/>
    <property type="match status" value="1"/>
</dbReference>
<dbReference type="GO" id="GO:0016491">
    <property type="term" value="F:oxidoreductase activity"/>
    <property type="evidence" value="ECO:0007669"/>
    <property type="project" value="UniProtKB-KW"/>
</dbReference>
<dbReference type="RefSeq" id="WP_016821829.1">
    <property type="nucleotide sequence ID" value="NZ_CP009909.1"/>
</dbReference>
<gene>
    <name evidence="4" type="primary">yodC_2</name>
    <name evidence="4" type="ORF">NCTC10343_04086</name>
</gene>
<keyword evidence="2 4" id="KW-0560">Oxidoreductase</keyword>
<evidence type="ECO:0000313" key="5">
    <source>
        <dbReference type="Proteomes" id="UP000254400"/>
    </source>
</evidence>
<accession>A0A0F0GBA8</accession>